<reference evidence="1 2" key="1">
    <citation type="submission" date="2016-11" db="EMBL/GenBank/DDBJ databases">
        <authorList>
            <person name="Jaros S."/>
            <person name="Januszkiewicz K."/>
            <person name="Wedrychowicz H."/>
        </authorList>
    </citation>
    <scope>NUCLEOTIDE SEQUENCE [LARGE SCALE GENOMIC DNA]</scope>
    <source>
        <strain evidence="1 2">DSM 45627</strain>
    </source>
</reference>
<keyword evidence="2" id="KW-1185">Reference proteome</keyword>
<evidence type="ECO:0000313" key="2">
    <source>
        <dbReference type="Proteomes" id="UP000186132"/>
    </source>
</evidence>
<sequence>MAKKQKMSTRLLSRVPVPARVERALDDALDKGLAVQRPVVQRYLARVRSKNPELSPAETISLLERRYRAAVVGIGGASGAAAAVPGIGTAAGLATGAAEITGFFSATAMYVLALAELHSVPIGDPEVRRALVIGVLVGEGAERVIAGTATDSGHWAQMIGRATAKDTGEKAGVLQSRLLRMLVTRAGARQGALVLGRALPLGIGAGVGAVGNAALARGVVASARRAFGPAPATFPGLVIDADPPGRKN</sequence>
<proteinExistence type="predicted"/>
<gene>
    <name evidence="1" type="ORF">SAMN05443575_0156</name>
</gene>
<dbReference type="STRING" id="1206085.SAMN05443575_0156"/>
<organism evidence="1 2">
    <name type="scientific">Jatrophihabitans endophyticus</name>
    <dbReference type="NCBI Taxonomy" id="1206085"/>
    <lineage>
        <taxon>Bacteria</taxon>
        <taxon>Bacillati</taxon>
        <taxon>Actinomycetota</taxon>
        <taxon>Actinomycetes</taxon>
        <taxon>Jatrophihabitantales</taxon>
        <taxon>Jatrophihabitantaceae</taxon>
        <taxon>Jatrophihabitans</taxon>
    </lineage>
</organism>
<evidence type="ECO:0008006" key="3">
    <source>
        <dbReference type="Google" id="ProtNLM"/>
    </source>
</evidence>
<dbReference type="Proteomes" id="UP000186132">
    <property type="component" value="Unassembled WGS sequence"/>
</dbReference>
<dbReference type="AlphaFoldDB" id="A0A1M5C9J1"/>
<evidence type="ECO:0000313" key="1">
    <source>
        <dbReference type="EMBL" id="SHF51340.1"/>
    </source>
</evidence>
<protein>
    <recommendedName>
        <fullName evidence="3">EcsC protein family protein</fullName>
    </recommendedName>
</protein>
<name>A0A1M5C9J1_9ACTN</name>
<dbReference type="EMBL" id="FQVU01000001">
    <property type="protein sequence ID" value="SHF51340.1"/>
    <property type="molecule type" value="Genomic_DNA"/>
</dbReference>
<accession>A0A1M5C9J1</accession>